<dbReference type="Proteomes" id="UP000558284">
    <property type="component" value="Unassembled WGS sequence"/>
</dbReference>
<reference evidence="2 3" key="1">
    <citation type="submission" date="2020-07" db="EMBL/GenBank/DDBJ databases">
        <title>Definition of the novel symbiovar canariense within Mesorhizobium novociceri, a new species of genus Mesorhizobium nodulating Cicer canariense in the Caldera de Taburiente National Park (La Palma, Canary Islands).</title>
        <authorList>
            <person name="Leon-Barrios M."/>
            <person name="Perez-Yepez J."/>
            <person name="Flores-Felix J.D."/>
            <person name="Ramirez-Baena M.H."/>
            <person name="Pulido-Suarez L."/>
            <person name="Igual J.M."/>
            <person name="Velazquez E."/>
            <person name="Peix A."/>
        </authorList>
    </citation>
    <scope>NUCLEOTIDE SEQUENCE [LARGE SCALE GENOMIC DNA]</scope>
    <source>
        <strain evidence="2 3">CCANP35</strain>
    </source>
</reference>
<dbReference type="AlphaFoldDB" id="A0A838BDE7"/>
<dbReference type="EMBL" id="JACDTY010000019">
    <property type="protein sequence ID" value="MBA1144089.1"/>
    <property type="molecule type" value="Genomic_DNA"/>
</dbReference>
<protein>
    <recommendedName>
        <fullName evidence="4">Secreted protein</fullName>
    </recommendedName>
</protein>
<evidence type="ECO:0000313" key="2">
    <source>
        <dbReference type="EMBL" id="MBA1144089.1"/>
    </source>
</evidence>
<proteinExistence type="predicted"/>
<keyword evidence="3" id="KW-1185">Reference proteome</keyword>
<dbReference type="RefSeq" id="WP_181061042.1">
    <property type="nucleotide sequence ID" value="NZ_JACDTY010000019.1"/>
</dbReference>
<gene>
    <name evidence="2" type="ORF">H0241_28165</name>
</gene>
<keyword evidence="1" id="KW-0732">Signal</keyword>
<organism evidence="2 3">
    <name type="scientific">Mesorhizobium neociceri</name>
    <dbReference type="NCBI Taxonomy" id="1307853"/>
    <lineage>
        <taxon>Bacteria</taxon>
        <taxon>Pseudomonadati</taxon>
        <taxon>Pseudomonadota</taxon>
        <taxon>Alphaproteobacteria</taxon>
        <taxon>Hyphomicrobiales</taxon>
        <taxon>Phyllobacteriaceae</taxon>
        <taxon>Mesorhizobium</taxon>
    </lineage>
</organism>
<feature type="signal peptide" evidence="1">
    <location>
        <begin position="1"/>
        <end position="24"/>
    </location>
</feature>
<name>A0A838BDE7_9HYPH</name>
<sequence length="140" mass="15215">MKKAFLISAIVEMTFLGAATTASLADDLPALNSKWREQQRGTCLEITRISDALPGPAGCAQIAGRMKDDLMIGCACKSGSEISFFTGLQTDNSIKPDIFIGRYSAEAIIAQFCTRSSNDWPPEYDCKNEMTFKSVSSCKP</sequence>
<evidence type="ECO:0000256" key="1">
    <source>
        <dbReference type="SAM" id="SignalP"/>
    </source>
</evidence>
<comment type="caution">
    <text evidence="2">The sequence shown here is derived from an EMBL/GenBank/DDBJ whole genome shotgun (WGS) entry which is preliminary data.</text>
</comment>
<accession>A0A838BDE7</accession>
<evidence type="ECO:0000313" key="3">
    <source>
        <dbReference type="Proteomes" id="UP000558284"/>
    </source>
</evidence>
<feature type="chain" id="PRO_5032457023" description="Secreted protein" evidence="1">
    <location>
        <begin position="25"/>
        <end position="140"/>
    </location>
</feature>
<evidence type="ECO:0008006" key="4">
    <source>
        <dbReference type="Google" id="ProtNLM"/>
    </source>
</evidence>